<dbReference type="InterPro" id="IPR002347">
    <property type="entry name" value="SDR_fam"/>
</dbReference>
<dbReference type="Pfam" id="PF00106">
    <property type="entry name" value="adh_short"/>
    <property type="match status" value="1"/>
</dbReference>
<evidence type="ECO:0000313" key="6">
    <source>
        <dbReference type="Proteomes" id="UP000184330"/>
    </source>
</evidence>
<dbReference type="PANTHER" id="PTHR44196">
    <property type="entry name" value="DEHYDROGENASE/REDUCTASE SDR FAMILY MEMBER 7B"/>
    <property type="match status" value="1"/>
</dbReference>
<organism evidence="5 6">
    <name type="scientific">Phialocephala subalpina</name>
    <dbReference type="NCBI Taxonomy" id="576137"/>
    <lineage>
        <taxon>Eukaryota</taxon>
        <taxon>Fungi</taxon>
        <taxon>Dikarya</taxon>
        <taxon>Ascomycota</taxon>
        <taxon>Pezizomycotina</taxon>
        <taxon>Leotiomycetes</taxon>
        <taxon>Helotiales</taxon>
        <taxon>Mollisiaceae</taxon>
        <taxon>Phialocephala</taxon>
        <taxon>Phialocephala fortinii species complex</taxon>
    </lineage>
</organism>
<dbReference type="PROSITE" id="PS00061">
    <property type="entry name" value="ADH_SHORT"/>
    <property type="match status" value="1"/>
</dbReference>
<comment type="function">
    <text evidence="4">Putative oxidoreductase.</text>
</comment>
<dbReference type="GO" id="GO:0016020">
    <property type="term" value="C:membrane"/>
    <property type="evidence" value="ECO:0007669"/>
    <property type="project" value="TreeGrafter"/>
</dbReference>
<dbReference type="Proteomes" id="UP000184330">
    <property type="component" value="Unassembled WGS sequence"/>
</dbReference>
<dbReference type="AlphaFoldDB" id="A0A1L7XL51"/>
<keyword evidence="2" id="KW-0521">NADP</keyword>
<reference evidence="5 6" key="1">
    <citation type="submission" date="2016-03" db="EMBL/GenBank/DDBJ databases">
        <authorList>
            <person name="Ploux O."/>
        </authorList>
    </citation>
    <scope>NUCLEOTIDE SEQUENCE [LARGE SCALE GENOMIC DNA]</scope>
    <source>
        <strain evidence="5 6">UAMH 11012</strain>
    </source>
</reference>
<dbReference type="OrthoDB" id="37659at2759"/>
<dbReference type="InterPro" id="IPR036291">
    <property type="entry name" value="NAD(P)-bd_dom_sf"/>
</dbReference>
<proteinExistence type="inferred from homology"/>
<dbReference type="EMBL" id="FJOG01000033">
    <property type="protein sequence ID" value="CZR65791.1"/>
    <property type="molecule type" value="Genomic_DNA"/>
</dbReference>
<evidence type="ECO:0000256" key="3">
    <source>
        <dbReference type="ARBA" id="ARBA00023002"/>
    </source>
</evidence>
<sequence>MSKNVDTVLVIGATSGLGETFAKHFHTQGKKDMASEITTNLTATIAVAHIIIPHFLALKRPTTFMTVSSAAGFVPHGLFPVYCATKAGVHAFTCSLRAELVGKNARVLELAPPGVATDLVVSFKEQIIEAMGGPEKFAPPMSLEEYMNGVIEEFEKEGEEEGAKEVAVGFARILAGTWREALGPILESMGTSG</sequence>
<gene>
    <name evidence="5" type="ORF">PAC_15691</name>
</gene>
<name>A0A1L7XL51_9HELO</name>
<keyword evidence="6" id="KW-1185">Reference proteome</keyword>
<comment type="similarity">
    <text evidence="1">Belongs to the short-chain dehydrogenases/reductases (SDR) family.</text>
</comment>
<dbReference type="Gene3D" id="3.40.50.720">
    <property type="entry name" value="NAD(P)-binding Rossmann-like Domain"/>
    <property type="match status" value="1"/>
</dbReference>
<evidence type="ECO:0000256" key="2">
    <source>
        <dbReference type="ARBA" id="ARBA00022857"/>
    </source>
</evidence>
<dbReference type="GO" id="GO:0016491">
    <property type="term" value="F:oxidoreductase activity"/>
    <property type="evidence" value="ECO:0007669"/>
    <property type="project" value="UniProtKB-KW"/>
</dbReference>
<dbReference type="STRING" id="576137.A0A1L7XL51"/>
<keyword evidence="3" id="KW-0560">Oxidoreductase</keyword>
<dbReference type="PANTHER" id="PTHR44196:SF1">
    <property type="entry name" value="DEHYDROGENASE_REDUCTASE SDR FAMILY MEMBER 7B"/>
    <property type="match status" value="1"/>
</dbReference>
<evidence type="ECO:0000256" key="4">
    <source>
        <dbReference type="ARBA" id="ARBA00037096"/>
    </source>
</evidence>
<dbReference type="InterPro" id="IPR020904">
    <property type="entry name" value="Sc_DH/Rdtase_CS"/>
</dbReference>
<evidence type="ECO:0000256" key="1">
    <source>
        <dbReference type="ARBA" id="ARBA00006484"/>
    </source>
</evidence>
<evidence type="ECO:0000313" key="5">
    <source>
        <dbReference type="EMBL" id="CZR65791.1"/>
    </source>
</evidence>
<dbReference type="SUPFAM" id="SSF51735">
    <property type="entry name" value="NAD(P)-binding Rossmann-fold domains"/>
    <property type="match status" value="1"/>
</dbReference>
<accession>A0A1L7XL51</accession>
<protein>
    <submittedName>
        <fullName evidence="5">Uncharacterized protein</fullName>
    </submittedName>
</protein>